<dbReference type="PANTHER" id="PTHR47481:SF41">
    <property type="entry name" value="COPIA-LIKE POLYPROTEIN_RETROTRANSPOSON"/>
    <property type="match status" value="1"/>
</dbReference>
<proteinExistence type="predicted"/>
<evidence type="ECO:0000259" key="2">
    <source>
        <dbReference type="Pfam" id="PF13976"/>
    </source>
</evidence>
<keyword evidence="3" id="KW-0418">Kinase</keyword>
<sequence length="296" mass="33115">GENSSIAFCASDFPGCKGNCIYYTDDYSEWNYDGADGSHDLGVYNVEKGGSVEALPCYPENLYNGRRALTLDNELRSFKIRKMTINKYCTKIRSMADRLKNLGGEVSDKNLVIYTINGLDSRFATLVEIIRHREPLPSFETTRTMLLLKESSFSDSIDASTMLESSSSSSTILLSSSTNSKGDLYPVTRPSTLPAAFVSTSSSTWQQRLGHPGDEVLRSLSLRHFISCNKTKSTHIFHACQLGKHVKLSFHNSTSLVKQYFDIIHSDLWTSPIREAWRNDMTKPHALAAKAKPSRF</sequence>
<name>A0A699I5Z7_TANCI</name>
<dbReference type="Pfam" id="PF14223">
    <property type="entry name" value="Retrotran_gag_2"/>
    <property type="match status" value="1"/>
</dbReference>
<reference evidence="3" key="1">
    <citation type="journal article" date="2019" name="Sci. Rep.">
        <title>Draft genome of Tanacetum cinerariifolium, the natural source of mosquito coil.</title>
        <authorList>
            <person name="Yamashiro T."/>
            <person name="Shiraishi A."/>
            <person name="Satake H."/>
            <person name="Nakayama K."/>
        </authorList>
    </citation>
    <scope>NUCLEOTIDE SEQUENCE</scope>
</reference>
<feature type="domain" description="GAG-pre-integrase" evidence="2">
    <location>
        <begin position="187"/>
        <end position="245"/>
    </location>
</feature>
<dbReference type="Pfam" id="PF03478">
    <property type="entry name" value="Beta-prop_KIB1-4"/>
    <property type="match status" value="1"/>
</dbReference>
<dbReference type="PANTHER" id="PTHR47481">
    <property type="match status" value="1"/>
</dbReference>
<protein>
    <submittedName>
        <fullName evidence="3">Hybrid signal transduction histidine kinase M</fullName>
    </submittedName>
</protein>
<dbReference type="EMBL" id="BKCJ010242328">
    <property type="protein sequence ID" value="GEZ11478.1"/>
    <property type="molecule type" value="Genomic_DNA"/>
</dbReference>
<evidence type="ECO:0000313" key="3">
    <source>
        <dbReference type="EMBL" id="GEZ11478.1"/>
    </source>
</evidence>
<gene>
    <name evidence="3" type="ORF">Tci_483451</name>
</gene>
<dbReference type="AlphaFoldDB" id="A0A699I5Z7"/>
<dbReference type="InterPro" id="IPR025724">
    <property type="entry name" value="GAG-pre-integrase_dom"/>
</dbReference>
<feature type="non-terminal residue" evidence="3">
    <location>
        <position position="1"/>
    </location>
</feature>
<evidence type="ECO:0000259" key="1">
    <source>
        <dbReference type="Pfam" id="PF03478"/>
    </source>
</evidence>
<organism evidence="3">
    <name type="scientific">Tanacetum cinerariifolium</name>
    <name type="common">Dalmatian daisy</name>
    <name type="synonym">Chrysanthemum cinerariifolium</name>
    <dbReference type="NCBI Taxonomy" id="118510"/>
    <lineage>
        <taxon>Eukaryota</taxon>
        <taxon>Viridiplantae</taxon>
        <taxon>Streptophyta</taxon>
        <taxon>Embryophyta</taxon>
        <taxon>Tracheophyta</taxon>
        <taxon>Spermatophyta</taxon>
        <taxon>Magnoliopsida</taxon>
        <taxon>eudicotyledons</taxon>
        <taxon>Gunneridae</taxon>
        <taxon>Pentapetalae</taxon>
        <taxon>asterids</taxon>
        <taxon>campanulids</taxon>
        <taxon>Asterales</taxon>
        <taxon>Asteraceae</taxon>
        <taxon>Asteroideae</taxon>
        <taxon>Anthemideae</taxon>
        <taxon>Anthemidinae</taxon>
        <taxon>Tanacetum</taxon>
    </lineage>
</organism>
<dbReference type="Pfam" id="PF13976">
    <property type="entry name" value="gag_pre-integrs"/>
    <property type="match status" value="1"/>
</dbReference>
<dbReference type="InterPro" id="IPR005174">
    <property type="entry name" value="KIB1-4_b-propeller"/>
</dbReference>
<keyword evidence="3" id="KW-0808">Transferase</keyword>
<feature type="domain" description="KIB1-4 beta-propeller" evidence="1">
    <location>
        <begin position="1"/>
        <end position="45"/>
    </location>
</feature>
<comment type="caution">
    <text evidence="3">The sequence shown here is derived from an EMBL/GenBank/DDBJ whole genome shotgun (WGS) entry which is preliminary data.</text>
</comment>
<accession>A0A699I5Z7</accession>
<dbReference type="GO" id="GO:0016301">
    <property type="term" value="F:kinase activity"/>
    <property type="evidence" value="ECO:0007669"/>
    <property type="project" value="UniProtKB-KW"/>
</dbReference>